<keyword evidence="2" id="KW-1185">Reference proteome</keyword>
<accession>A0ABZ2I1D3</accession>
<dbReference type="RefSeq" id="WP_338606845.1">
    <property type="nucleotide sequence ID" value="NZ_CP146275.1"/>
</dbReference>
<organism evidence="1 2">
    <name type="scientific">Pelagibacterium nitratireducens</name>
    <dbReference type="NCBI Taxonomy" id="1046114"/>
    <lineage>
        <taxon>Bacteria</taxon>
        <taxon>Pseudomonadati</taxon>
        <taxon>Pseudomonadota</taxon>
        <taxon>Alphaproteobacteria</taxon>
        <taxon>Hyphomicrobiales</taxon>
        <taxon>Devosiaceae</taxon>
        <taxon>Pelagibacterium</taxon>
    </lineage>
</organism>
<name>A0ABZ2I1D3_9HYPH</name>
<gene>
    <name evidence="1" type="ORF">V6617_10040</name>
</gene>
<evidence type="ECO:0000313" key="2">
    <source>
        <dbReference type="Proteomes" id="UP001369958"/>
    </source>
</evidence>
<reference evidence="1 2" key="1">
    <citation type="submission" date="2024-02" db="EMBL/GenBank/DDBJ databases">
        <title>Complete genome sequence of Pelagibacterium nitratireducens ZH15.</title>
        <authorList>
            <person name="Zhao L.H."/>
        </authorList>
    </citation>
    <scope>NUCLEOTIDE SEQUENCE [LARGE SCALE GENOMIC DNA]</scope>
    <source>
        <strain evidence="1 2">ZH15</strain>
    </source>
</reference>
<proteinExistence type="predicted"/>
<sequence>MKPDTHEFPLRIGLETADGLRRYQIKHDLETMEDAAKACLREHLSNYGFIKLEDPPYLQDAGQ</sequence>
<dbReference type="Proteomes" id="UP001369958">
    <property type="component" value="Chromosome"/>
</dbReference>
<dbReference type="EMBL" id="CP146275">
    <property type="protein sequence ID" value="WWT31375.1"/>
    <property type="molecule type" value="Genomic_DNA"/>
</dbReference>
<evidence type="ECO:0000313" key="1">
    <source>
        <dbReference type="EMBL" id="WWT31375.1"/>
    </source>
</evidence>
<protein>
    <submittedName>
        <fullName evidence="1">Uncharacterized protein</fullName>
    </submittedName>
</protein>